<dbReference type="AlphaFoldDB" id="A0AAW1QIX7"/>
<organism evidence="2 3">
    <name type="scientific">Apatococcus lobatus</name>
    <dbReference type="NCBI Taxonomy" id="904363"/>
    <lineage>
        <taxon>Eukaryota</taxon>
        <taxon>Viridiplantae</taxon>
        <taxon>Chlorophyta</taxon>
        <taxon>core chlorophytes</taxon>
        <taxon>Trebouxiophyceae</taxon>
        <taxon>Chlorellales</taxon>
        <taxon>Chlorellaceae</taxon>
        <taxon>Apatococcus</taxon>
    </lineage>
</organism>
<proteinExistence type="predicted"/>
<protein>
    <recommendedName>
        <fullName evidence="1">Oxidoreductase-like domain-containing protein</fullName>
    </recommendedName>
</protein>
<keyword evidence="3" id="KW-1185">Reference proteome</keyword>
<dbReference type="InterPro" id="IPR019180">
    <property type="entry name" value="Oxidoreductase-like_N"/>
</dbReference>
<reference evidence="2 3" key="1">
    <citation type="journal article" date="2024" name="Nat. Commun.">
        <title>Phylogenomics reveals the evolutionary origins of lichenization in chlorophyte algae.</title>
        <authorList>
            <person name="Puginier C."/>
            <person name="Libourel C."/>
            <person name="Otte J."/>
            <person name="Skaloud P."/>
            <person name="Haon M."/>
            <person name="Grisel S."/>
            <person name="Petersen M."/>
            <person name="Berrin J.G."/>
            <person name="Delaux P.M."/>
            <person name="Dal Grande F."/>
            <person name="Keller J."/>
        </authorList>
    </citation>
    <scope>NUCLEOTIDE SEQUENCE [LARGE SCALE GENOMIC DNA]</scope>
    <source>
        <strain evidence="2 3">SAG 2145</strain>
    </source>
</reference>
<accession>A0AAW1QIX7</accession>
<dbReference type="Proteomes" id="UP001438707">
    <property type="component" value="Unassembled WGS sequence"/>
</dbReference>
<comment type="caution">
    <text evidence="2">The sequence shown here is derived from an EMBL/GenBank/DDBJ whole genome shotgun (WGS) entry which is preliminary data.</text>
</comment>
<dbReference type="EMBL" id="JALJOS010000041">
    <property type="protein sequence ID" value="KAK9821046.1"/>
    <property type="molecule type" value="Genomic_DNA"/>
</dbReference>
<name>A0AAW1QIX7_9CHLO</name>
<evidence type="ECO:0000313" key="3">
    <source>
        <dbReference type="Proteomes" id="UP001438707"/>
    </source>
</evidence>
<dbReference type="GO" id="GO:0005739">
    <property type="term" value="C:mitochondrion"/>
    <property type="evidence" value="ECO:0007669"/>
    <property type="project" value="TreeGrafter"/>
</dbReference>
<gene>
    <name evidence="2" type="ORF">WJX74_005505</name>
</gene>
<dbReference type="PANTHER" id="PTHR21193">
    <property type="entry name" value="OXIDOREDUCTASE-LIKE DOMAIN-CONTAINING PROTEIN 1"/>
    <property type="match status" value="1"/>
</dbReference>
<evidence type="ECO:0000313" key="2">
    <source>
        <dbReference type="EMBL" id="KAK9821046.1"/>
    </source>
</evidence>
<dbReference type="PANTHER" id="PTHR21193:SF3">
    <property type="entry name" value="OXIDOREDUCTASE-LIKE DOMAIN-CONTAINING PROTEIN 1"/>
    <property type="match status" value="1"/>
</dbReference>
<evidence type="ECO:0000259" key="1">
    <source>
        <dbReference type="Pfam" id="PF09791"/>
    </source>
</evidence>
<sequence length="116" mass="12439">MLASRTQPLLAFATRPSRCSQVGLAARAASNQVIPGPKSSSGQEVQKVKELDAEGNALVRPVEPGPEDCCQTGCVECVWDIYSRDLLAYKTAVAKQKGRAPPVDAFAEMEKQLYGS</sequence>
<dbReference type="InterPro" id="IPR039251">
    <property type="entry name" value="OXLD1"/>
</dbReference>
<feature type="domain" description="Oxidoreductase-like" evidence="1">
    <location>
        <begin position="60"/>
        <end position="95"/>
    </location>
</feature>
<dbReference type="Pfam" id="PF09791">
    <property type="entry name" value="Oxidored-like"/>
    <property type="match status" value="1"/>
</dbReference>